<feature type="compositionally biased region" description="Basic and acidic residues" evidence="9">
    <location>
        <begin position="78"/>
        <end position="89"/>
    </location>
</feature>
<dbReference type="PANTHER" id="PTHR47240">
    <property type="entry name" value="CHROMO DOMAIN-CONTAINING PROTEIN LHP1"/>
    <property type="match status" value="1"/>
</dbReference>
<comment type="caution">
    <text evidence="11">The sequence shown here is derived from an EMBL/GenBank/DDBJ whole genome shotgun (WGS) entry which is preliminary data.</text>
</comment>
<feature type="compositionally biased region" description="Low complexity" evidence="9">
    <location>
        <begin position="308"/>
        <end position="324"/>
    </location>
</feature>
<evidence type="ECO:0000256" key="3">
    <source>
        <dbReference type="ARBA" id="ARBA00011977"/>
    </source>
</evidence>
<evidence type="ECO:0000256" key="2">
    <source>
        <dbReference type="ARBA" id="ARBA00004123"/>
    </source>
</evidence>
<dbReference type="PROSITE" id="PS50013">
    <property type="entry name" value="CHROMO_2"/>
    <property type="match status" value="1"/>
</dbReference>
<dbReference type="SMART" id="SM00298">
    <property type="entry name" value="CHROMO"/>
    <property type="match status" value="1"/>
</dbReference>
<evidence type="ECO:0000256" key="5">
    <source>
        <dbReference type="ARBA" id="ARBA00022679"/>
    </source>
</evidence>
<keyword evidence="4" id="KW-0489">Methyltransferase</keyword>
<protein>
    <recommendedName>
        <fullName evidence="3">tRNA (guanine(46)-N(7))-methyltransferase</fullName>
        <ecNumber evidence="3">2.1.1.33</ecNumber>
    </recommendedName>
</protein>
<keyword evidence="6" id="KW-0949">S-adenosyl-L-methionine</keyword>
<dbReference type="CDD" id="cd00024">
    <property type="entry name" value="CD_CSD"/>
    <property type="match status" value="1"/>
</dbReference>
<evidence type="ECO:0000256" key="7">
    <source>
        <dbReference type="ARBA" id="ARBA00022694"/>
    </source>
</evidence>
<dbReference type="SUPFAM" id="SSF53335">
    <property type="entry name" value="S-adenosyl-L-methionine-dependent methyltransferases"/>
    <property type="match status" value="1"/>
</dbReference>
<accession>A0ABQ7KQA5</accession>
<dbReference type="PANTHER" id="PTHR47240:SF2">
    <property type="entry name" value="CHROMO DOMAIN-CONTAINING PROTEIN LHP1"/>
    <property type="match status" value="1"/>
</dbReference>
<feature type="domain" description="Chromo" evidence="10">
    <location>
        <begin position="92"/>
        <end position="140"/>
    </location>
</feature>
<dbReference type="Pfam" id="PF00385">
    <property type="entry name" value="Chromo"/>
    <property type="match status" value="1"/>
</dbReference>
<dbReference type="PROSITE" id="PS00598">
    <property type="entry name" value="CHROMO_1"/>
    <property type="match status" value="1"/>
</dbReference>
<gene>
    <name evidence="11" type="primary">A10p028210.1_BraROA</name>
    <name evidence="11" type="ORF">IGI04_041270</name>
</gene>
<feature type="compositionally biased region" description="Acidic residues" evidence="9">
    <location>
        <begin position="61"/>
        <end position="77"/>
    </location>
</feature>
<feature type="compositionally biased region" description="Polar residues" evidence="9">
    <location>
        <begin position="189"/>
        <end position="199"/>
    </location>
</feature>
<keyword evidence="7" id="KW-0819">tRNA processing</keyword>
<evidence type="ECO:0000313" key="11">
    <source>
        <dbReference type="EMBL" id="KAG5376674.1"/>
    </source>
</evidence>
<dbReference type="SUPFAM" id="SSF54160">
    <property type="entry name" value="Chromo domain-like"/>
    <property type="match status" value="1"/>
</dbReference>
<dbReference type="InterPro" id="IPR017984">
    <property type="entry name" value="Chromo_dom_subgr"/>
</dbReference>
<dbReference type="PROSITE" id="PS51625">
    <property type="entry name" value="SAM_MT_TRMB"/>
    <property type="match status" value="1"/>
</dbReference>
<dbReference type="PRINTS" id="PR00504">
    <property type="entry name" value="CHROMODOMAIN"/>
</dbReference>
<feature type="compositionally biased region" description="Basic residues" evidence="9">
    <location>
        <begin position="1"/>
        <end position="10"/>
    </location>
</feature>
<dbReference type="NCBIfam" id="TIGR00091">
    <property type="entry name" value="tRNA (guanosine(46)-N7)-methyltransferase TrmB"/>
    <property type="match status" value="1"/>
</dbReference>
<evidence type="ECO:0000259" key="10">
    <source>
        <dbReference type="PROSITE" id="PS50013"/>
    </source>
</evidence>
<dbReference type="EMBL" id="JADBGQ010000010">
    <property type="protein sequence ID" value="KAG5376674.1"/>
    <property type="molecule type" value="Genomic_DNA"/>
</dbReference>
<dbReference type="InterPro" id="IPR003358">
    <property type="entry name" value="tRNA_(Gua-N-7)_MeTrfase_Trmb"/>
</dbReference>
<keyword evidence="8" id="KW-0539">Nucleus</keyword>
<feature type="region of interest" description="Disordered" evidence="9">
    <location>
        <begin position="1"/>
        <end position="91"/>
    </location>
</feature>
<dbReference type="InterPro" id="IPR044251">
    <property type="entry name" value="LHP1-like"/>
</dbReference>
<feature type="compositionally biased region" description="Basic residues" evidence="9">
    <location>
        <begin position="147"/>
        <end position="160"/>
    </location>
</feature>
<dbReference type="InterPro" id="IPR000953">
    <property type="entry name" value="Chromo/chromo_shadow_dom"/>
</dbReference>
<comment type="catalytic activity">
    <reaction evidence="1">
        <text>guanosine(46) in tRNA + S-adenosyl-L-methionine = N(7)-methylguanosine(46) in tRNA + S-adenosyl-L-homocysteine</text>
        <dbReference type="Rhea" id="RHEA:42708"/>
        <dbReference type="Rhea" id="RHEA-COMP:10188"/>
        <dbReference type="Rhea" id="RHEA-COMP:10189"/>
        <dbReference type="ChEBI" id="CHEBI:57856"/>
        <dbReference type="ChEBI" id="CHEBI:59789"/>
        <dbReference type="ChEBI" id="CHEBI:74269"/>
        <dbReference type="ChEBI" id="CHEBI:74480"/>
        <dbReference type="EC" id="2.1.1.33"/>
    </reaction>
</comment>
<dbReference type="InterPro" id="IPR016197">
    <property type="entry name" value="Chromo-like_dom_sf"/>
</dbReference>
<keyword evidence="12" id="KW-1185">Reference proteome</keyword>
<evidence type="ECO:0000256" key="1">
    <source>
        <dbReference type="ARBA" id="ARBA00000142"/>
    </source>
</evidence>
<dbReference type="Gene3D" id="2.40.50.40">
    <property type="match status" value="1"/>
</dbReference>
<dbReference type="InterPro" id="IPR023780">
    <property type="entry name" value="Chromo_domain"/>
</dbReference>
<comment type="subcellular location">
    <subcellularLocation>
        <location evidence="2">Nucleus</location>
    </subcellularLocation>
</comment>
<evidence type="ECO:0000256" key="8">
    <source>
        <dbReference type="ARBA" id="ARBA00023242"/>
    </source>
</evidence>
<feature type="region of interest" description="Disordered" evidence="9">
    <location>
        <begin position="299"/>
        <end position="327"/>
    </location>
</feature>
<feature type="compositionally biased region" description="Basic and acidic residues" evidence="9">
    <location>
        <begin position="49"/>
        <end position="60"/>
    </location>
</feature>
<feature type="region of interest" description="Disordered" evidence="9">
    <location>
        <begin position="140"/>
        <end position="209"/>
    </location>
</feature>
<dbReference type="Pfam" id="PF02390">
    <property type="entry name" value="Methyltransf_4"/>
    <property type="match status" value="1"/>
</dbReference>
<proteinExistence type="predicted"/>
<dbReference type="Gene3D" id="3.40.50.150">
    <property type="entry name" value="Vaccinia Virus protein VP39"/>
    <property type="match status" value="1"/>
</dbReference>
<organism evidence="11 12">
    <name type="scientific">Brassica rapa subsp. trilocularis</name>
    <dbReference type="NCBI Taxonomy" id="1813537"/>
    <lineage>
        <taxon>Eukaryota</taxon>
        <taxon>Viridiplantae</taxon>
        <taxon>Streptophyta</taxon>
        <taxon>Embryophyta</taxon>
        <taxon>Tracheophyta</taxon>
        <taxon>Spermatophyta</taxon>
        <taxon>Magnoliopsida</taxon>
        <taxon>eudicotyledons</taxon>
        <taxon>Gunneridae</taxon>
        <taxon>Pentapetalae</taxon>
        <taxon>rosids</taxon>
        <taxon>malvids</taxon>
        <taxon>Brassicales</taxon>
        <taxon>Brassicaceae</taxon>
        <taxon>Brassiceae</taxon>
        <taxon>Brassica</taxon>
    </lineage>
</organism>
<dbReference type="CDD" id="cd02440">
    <property type="entry name" value="AdoMet_MTases"/>
    <property type="match status" value="1"/>
</dbReference>
<dbReference type="EC" id="2.1.1.33" evidence="3"/>
<feature type="compositionally biased region" description="Gly residues" evidence="9">
    <location>
        <begin position="27"/>
        <end position="47"/>
    </location>
</feature>
<evidence type="ECO:0000313" key="12">
    <source>
        <dbReference type="Proteomes" id="UP000823674"/>
    </source>
</evidence>
<dbReference type="Proteomes" id="UP000823674">
    <property type="component" value="Chromosome A10"/>
</dbReference>
<reference evidence="11 12" key="1">
    <citation type="submission" date="2021-03" db="EMBL/GenBank/DDBJ databases">
        <authorList>
            <person name="King G.J."/>
            <person name="Bancroft I."/>
            <person name="Baten A."/>
            <person name="Bloomfield J."/>
            <person name="Borpatragohain P."/>
            <person name="He Z."/>
            <person name="Irish N."/>
            <person name="Irwin J."/>
            <person name="Liu K."/>
            <person name="Mauleon R.P."/>
            <person name="Moore J."/>
            <person name="Morris R."/>
            <person name="Ostergaard L."/>
            <person name="Wang B."/>
            <person name="Wells R."/>
        </authorList>
    </citation>
    <scope>NUCLEOTIDE SEQUENCE [LARGE SCALE GENOMIC DNA]</scope>
    <source>
        <strain evidence="11">R-o-18</strain>
        <tissue evidence="11">Leaf</tissue>
    </source>
</reference>
<evidence type="ECO:0000256" key="9">
    <source>
        <dbReference type="SAM" id="MobiDB-lite"/>
    </source>
</evidence>
<keyword evidence="5" id="KW-0808">Transferase</keyword>
<dbReference type="InterPro" id="IPR029063">
    <property type="entry name" value="SAM-dependent_MTases_sf"/>
</dbReference>
<evidence type="ECO:0000256" key="6">
    <source>
        <dbReference type="ARBA" id="ARBA00022691"/>
    </source>
</evidence>
<sequence>MKGAGVKKKTQVVNDAGEAETAVETAGGSGKRSGDGGFGSDDGGGGDSILREMGDDRRTEDEEEEEDDEDEEDEEDGGGGKEERPKLDEGFFEIEAIRRKRVRKGKVQYLIKWRGWPETANTWEPKENLQSIADVIDAFEGSLKPGKPGRKPGRKRKHHGGSNSNTQLKKKQQRLTSTTSHDASERSDSFTSLNNSSLPNIRGPLNDDLCGSGDGEAAYAAANQVEANSSRRSVGMVGEEKDYDPTLSELRGPVVNSNGAAGCSQGGGGGIDNVRPNGLLKVYPKNSCGVIGAKRRKSGSVKRFKQDASTSNNNNSNNHTTAATDQNVTQELATLDSFGGVARIGNEYPGVLENNNLSQKSKVEELDIAKILKPVKFSSSVTNNVQDVLVTFLALRSDGEEVMVDNRFLKAHNPLLMGSLTQACSSSSSLAKSVFSLASSSPFFFTSGHTKITRHYSSSFFRASTSPLASVCVDSKEVRSTDLVDLEYAELNLKYKISEEVGHVRIRQHVNPLSSSFSTPAPVPAWEEVYKDPSLPLMVDIGSGSGRFLLWLAKKNAESGNYLGLEIRQKLVKRANFWVNELGLSNAHFIFANAMVSFDQLISSYPGPLEFVSILCPDPHFKKRHHKRRVVQKPLVDSILQNLKPGGKIFVQSDVLDVAQDMRDQLDEEAKVLEHVDTVDTEEGWLRENPMGIRTEREIHAELEGARIYRRLYQKKILIDSLQ</sequence>
<name>A0ABQ7KQA5_BRACM</name>
<evidence type="ECO:0000256" key="4">
    <source>
        <dbReference type="ARBA" id="ARBA00022603"/>
    </source>
</evidence>
<dbReference type="InterPro" id="IPR023779">
    <property type="entry name" value="Chromodomain_CS"/>
</dbReference>